<keyword evidence="3" id="KW-1185">Reference proteome</keyword>
<feature type="non-terminal residue" evidence="2">
    <location>
        <position position="1"/>
    </location>
</feature>
<proteinExistence type="predicted"/>
<comment type="caution">
    <text evidence="2">The sequence shown here is derived from an EMBL/GenBank/DDBJ whole genome shotgun (WGS) entry which is preliminary data.</text>
</comment>
<evidence type="ECO:0000256" key="1">
    <source>
        <dbReference type="SAM" id="MobiDB-lite"/>
    </source>
</evidence>
<name>A0AAV2HJ38_LYMST</name>
<dbReference type="AlphaFoldDB" id="A0AAV2HJ38"/>
<sequence length="159" mass="17249">VHQRRPSSVTESQGALAWNTKNLKSKVKKSDGSGLSQVIGQRKFTRASSLSATRVVTTKSSGGNSPHSVPERVTAVTETDRSPGSHYVPHRVTAGTEADRSPGSCKMSPRHSPILKPSKETPAKTSQHYRMGRKESSPGSAKPHSDHTNMHKLFQSIQQ</sequence>
<evidence type="ECO:0000313" key="2">
    <source>
        <dbReference type="EMBL" id="CAL1534003.1"/>
    </source>
</evidence>
<gene>
    <name evidence="2" type="ORF">GSLYS_00007963001</name>
</gene>
<reference evidence="2 3" key="1">
    <citation type="submission" date="2024-04" db="EMBL/GenBank/DDBJ databases">
        <authorList>
            <consortium name="Genoscope - CEA"/>
            <person name="William W."/>
        </authorList>
    </citation>
    <scope>NUCLEOTIDE SEQUENCE [LARGE SCALE GENOMIC DNA]</scope>
</reference>
<accession>A0AAV2HJ38</accession>
<feature type="region of interest" description="Disordered" evidence="1">
    <location>
        <begin position="55"/>
        <end position="159"/>
    </location>
</feature>
<feature type="non-terminal residue" evidence="2">
    <location>
        <position position="159"/>
    </location>
</feature>
<organism evidence="2 3">
    <name type="scientific">Lymnaea stagnalis</name>
    <name type="common">Great pond snail</name>
    <name type="synonym">Helix stagnalis</name>
    <dbReference type="NCBI Taxonomy" id="6523"/>
    <lineage>
        <taxon>Eukaryota</taxon>
        <taxon>Metazoa</taxon>
        <taxon>Spiralia</taxon>
        <taxon>Lophotrochozoa</taxon>
        <taxon>Mollusca</taxon>
        <taxon>Gastropoda</taxon>
        <taxon>Heterobranchia</taxon>
        <taxon>Euthyneura</taxon>
        <taxon>Panpulmonata</taxon>
        <taxon>Hygrophila</taxon>
        <taxon>Lymnaeoidea</taxon>
        <taxon>Lymnaeidae</taxon>
        <taxon>Lymnaea</taxon>
    </lineage>
</organism>
<dbReference type="Proteomes" id="UP001497497">
    <property type="component" value="Unassembled WGS sequence"/>
</dbReference>
<evidence type="ECO:0000313" key="3">
    <source>
        <dbReference type="Proteomes" id="UP001497497"/>
    </source>
</evidence>
<feature type="compositionally biased region" description="Polar residues" evidence="1">
    <location>
        <begin position="55"/>
        <end position="67"/>
    </location>
</feature>
<protein>
    <submittedName>
        <fullName evidence="2">Uncharacterized protein</fullName>
    </submittedName>
</protein>
<dbReference type="EMBL" id="CAXITT010000158">
    <property type="protein sequence ID" value="CAL1534003.1"/>
    <property type="molecule type" value="Genomic_DNA"/>
</dbReference>